<keyword evidence="1" id="KW-0175">Coiled coil</keyword>
<keyword evidence="4" id="KW-1185">Reference proteome</keyword>
<name>A0A165CGG0_9APHY</name>
<evidence type="ECO:0000313" key="3">
    <source>
        <dbReference type="EMBL" id="KZT02764.1"/>
    </source>
</evidence>
<accession>A0A165CGG0</accession>
<protein>
    <recommendedName>
        <fullName evidence="5">Retrotransposon gag domain-containing protein</fullName>
    </recommendedName>
</protein>
<organism evidence="3 4">
    <name type="scientific">Laetiporus sulphureus 93-53</name>
    <dbReference type="NCBI Taxonomy" id="1314785"/>
    <lineage>
        <taxon>Eukaryota</taxon>
        <taxon>Fungi</taxon>
        <taxon>Dikarya</taxon>
        <taxon>Basidiomycota</taxon>
        <taxon>Agaricomycotina</taxon>
        <taxon>Agaricomycetes</taxon>
        <taxon>Polyporales</taxon>
        <taxon>Laetiporus</taxon>
    </lineage>
</organism>
<proteinExistence type="predicted"/>
<sequence length="185" mass="21364">MKFHNHTVFLDNHRQQLITQVTDLEKMVAALTAEMKELVEDYRQNIEAQVTTLDEHDVEIRMTGRKARQGGDNVADTDDDNEEPSFGRKGKGVKIDQPEKYGSNKDGVNLDDWLEQVMLWLKYTRHTKDESKIMSTLLLLKGGAHKSMQHWITEINENNKAPGTWVEFITELCTAYESIDKDKKK</sequence>
<reference evidence="3 4" key="1">
    <citation type="journal article" date="2016" name="Mol. Biol. Evol.">
        <title>Comparative Genomics of Early-Diverging Mushroom-Forming Fungi Provides Insights into the Origins of Lignocellulose Decay Capabilities.</title>
        <authorList>
            <person name="Nagy L.G."/>
            <person name="Riley R."/>
            <person name="Tritt A."/>
            <person name="Adam C."/>
            <person name="Daum C."/>
            <person name="Floudas D."/>
            <person name="Sun H."/>
            <person name="Yadav J.S."/>
            <person name="Pangilinan J."/>
            <person name="Larsson K.H."/>
            <person name="Matsuura K."/>
            <person name="Barry K."/>
            <person name="Labutti K."/>
            <person name="Kuo R."/>
            <person name="Ohm R.A."/>
            <person name="Bhattacharya S.S."/>
            <person name="Shirouzu T."/>
            <person name="Yoshinaga Y."/>
            <person name="Martin F.M."/>
            <person name="Grigoriev I.V."/>
            <person name="Hibbett D.S."/>
        </authorList>
    </citation>
    <scope>NUCLEOTIDE SEQUENCE [LARGE SCALE GENOMIC DNA]</scope>
    <source>
        <strain evidence="3 4">93-53</strain>
    </source>
</reference>
<gene>
    <name evidence="3" type="ORF">LAESUDRAFT_762647</name>
</gene>
<dbReference type="EMBL" id="KV427650">
    <property type="protein sequence ID" value="KZT02764.1"/>
    <property type="molecule type" value="Genomic_DNA"/>
</dbReference>
<dbReference type="AlphaFoldDB" id="A0A165CGG0"/>
<evidence type="ECO:0000256" key="2">
    <source>
        <dbReference type="SAM" id="MobiDB-lite"/>
    </source>
</evidence>
<feature type="coiled-coil region" evidence="1">
    <location>
        <begin position="14"/>
        <end position="41"/>
    </location>
</feature>
<evidence type="ECO:0008006" key="5">
    <source>
        <dbReference type="Google" id="ProtNLM"/>
    </source>
</evidence>
<feature type="region of interest" description="Disordered" evidence="2">
    <location>
        <begin position="63"/>
        <end position="100"/>
    </location>
</feature>
<dbReference type="GeneID" id="63830162"/>
<evidence type="ECO:0000313" key="4">
    <source>
        <dbReference type="Proteomes" id="UP000076871"/>
    </source>
</evidence>
<dbReference type="InParanoid" id="A0A165CGG0"/>
<dbReference type="RefSeq" id="XP_040760504.1">
    <property type="nucleotide sequence ID" value="XM_040913134.1"/>
</dbReference>
<dbReference type="Proteomes" id="UP000076871">
    <property type="component" value="Unassembled WGS sequence"/>
</dbReference>
<evidence type="ECO:0000256" key="1">
    <source>
        <dbReference type="SAM" id="Coils"/>
    </source>
</evidence>